<comment type="caution">
    <text evidence="2">The sequence shown here is derived from an EMBL/GenBank/DDBJ whole genome shotgun (WGS) entry which is preliminary data.</text>
</comment>
<accession>A0A9P9HYM3</accession>
<keyword evidence="3" id="KW-1185">Reference proteome</keyword>
<proteinExistence type="predicted"/>
<feature type="compositionally biased region" description="Basic and acidic residues" evidence="1">
    <location>
        <begin position="1"/>
        <end position="11"/>
    </location>
</feature>
<feature type="region of interest" description="Disordered" evidence="1">
    <location>
        <begin position="1"/>
        <end position="23"/>
    </location>
</feature>
<evidence type="ECO:0000313" key="3">
    <source>
        <dbReference type="Proteomes" id="UP000736672"/>
    </source>
</evidence>
<reference evidence="2" key="1">
    <citation type="journal article" date="2021" name="Nat. Commun.">
        <title>Genetic determinants of endophytism in the Arabidopsis root mycobiome.</title>
        <authorList>
            <person name="Mesny F."/>
            <person name="Miyauchi S."/>
            <person name="Thiergart T."/>
            <person name="Pickel B."/>
            <person name="Atanasova L."/>
            <person name="Karlsson M."/>
            <person name="Huettel B."/>
            <person name="Barry K.W."/>
            <person name="Haridas S."/>
            <person name="Chen C."/>
            <person name="Bauer D."/>
            <person name="Andreopoulos W."/>
            <person name="Pangilinan J."/>
            <person name="LaButti K."/>
            <person name="Riley R."/>
            <person name="Lipzen A."/>
            <person name="Clum A."/>
            <person name="Drula E."/>
            <person name="Henrissat B."/>
            <person name="Kohler A."/>
            <person name="Grigoriev I.V."/>
            <person name="Martin F.M."/>
            <person name="Hacquard S."/>
        </authorList>
    </citation>
    <scope>NUCLEOTIDE SEQUENCE</scope>
    <source>
        <strain evidence="2">FSSC 5 MPI-SDFR-AT-0091</strain>
    </source>
</reference>
<dbReference type="EMBL" id="JAGTJS010000006">
    <property type="protein sequence ID" value="KAH7265940.1"/>
    <property type="molecule type" value="Genomic_DNA"/>
</dbReference>
<name>A0A9P9HYM3_FUSSL</name>
<gene>
    <name evidence="2" type="ORF">B0J15DRAFT_579920</name>
</gene>
<organism evidence="2 3">
    <name type="scientific">Fusarium solani</name>
    <name type="common">Filamentous fungus</name>
    <dbReference type="NCBI Taxonomy" id="169388"/>
    <lineage>
        <taxon>Eukaryota</taxon>
        <taxon>Fungi</taxon>
        <taxon>Dikarya</taxon>
        <taxon>Ascomycota</taxon>
        <taxon>Pezizomycotina</taxon>
        <taxon>Sordariomycetes</taxon>
        <taxon>Hypocreomycetidae</taxon>
        <taxon>Hypocreales</taxon>
        <taxon>Nectriaceae</taxon>
        <taxon>Fusarium</taxon>
        <taxon>Fusarium solani species complex</taxon>
    </lineage>
</organism>
<evidence type="ECO:0000256" key="1">
    <source>
        <dbReference type="SAM" id="MobiDB-lite"/>
    </source>
</evidence>
<evidence type="ECO:0000313" key="2">
    <source>
        <dbReference type="EMBL" id="KAH7265940.1"/>
    </source>
</evidence>
<dbReference type="AlphaFoldDB" id="A0A9P9HYM3"/>
<protein>
    <submittedName>
        <fullName evidence="2">Uncharacterized protein</fullName>
    </submittedName>
</protein>
<sequence>MRCQATEKETLANDDTNESLFSGRRPQITETIYSSVPHPSVFSSTLASSSKWLAPLASDFARLDDNASEATFASFSTTGSSIDMGRPRVPPMPDVQENGFDCIV</sequence>
<dbReference type="OrthoDB" id="4750710at2759"/>
<dbReference type="Proteomes" id="UP000736672">
    <property type="component" value="Unassembled WGS sequence"/>
</dbReference>